<dbReference type="STRING" id="1305737.GCA_000526355_01008"/>
<sequence length="45" mass="5458">MKTFFYPSEQNKTRKYQMPFSDELIKDFRVVFYENPRFGCGEAIV</sequence>
<reference evidence="1 2" key="1">
    <citation type="submission" date="2015-09" db="EMBL/GenBank/DDBJ databases">
        <title>Identification and resolution of microdiversity through metagenomic sequencing of parallel consortia.</title>
        <authorList>
            <person name="Nelson W.C."/>
            <person name="Romine M.F."/>
            <person name="Lindemann S.R."/>
        </authorList>
    </citation>
    <scope>NUCLEOTIDE SEQUENCE [LARGE SCALE GENOMIC DNA]</scope>
    <source>
        <strain evidence="1">HL-49</strain>
    </source>
</reference>
<organism evidence="1 2">
    <name type="scientific">Algoriphagus marincola HL-49</name>
    <dbReference type="NCBI Taxonomy" id="1305737"/>
    <lineage>
        <taxon>Bacteria</taxon>
        <taxon>Pseudomonadati</taxon>
        <taxon>Bacteroidota</taxon>
        <taxon>Cytophagia</taxon>
        <taxon>Cytophagales</taxon>
        <taxon>Cyclobacteriaceae</taxon>
        <taxon>Algoriphagus</taxon>
    </lineage>
</organism>
<gene>
    <name evidence="1" type="ORF">HLUCCX10_11965</name>
</gene>
<comment type="caution">
    <text evidence="1">The sequence shown here is derived from an EMBL/GenBank/DDBJ whole genome shotgun (WGS) entry which is preliminary data.</text>
</comment>
<dbReference type="Proteomes" id="UP000050421">
    <property type="component" value="Unassembled WGS sequence"/>
</dbReference>
<accession>A0A0P8AEH3</accession>
<evidence type="ECO:0000313" key="2">
    <source>
        <dbReference type="Proteomes" id="UP000050421"/>
    </source>
</evidence>
<dbReference type="AlphaFoldDB" id="A0A0P8AEH3"/>
<evidence type="ECO:0000313" key="1">
    <source>
        <dbReference type="EMBL" id="KPQ13843.1"/>
    </source>
</evidence>
<dbReference type="PATRIC" id="fig|1305737.6.peg.3011"/>
<dbReference type="EMBL" id="LJXT01000078">
    <property type="protein sequence ID" value="KPQ13843.1"/>
    <property type="molecule type" value="Genomic_DNA"/>
</dbReference>
<name>A0A0P8AEH3_9BACT</name>
<proteinExistence type="predicted"/>
<protein>
    <submittedName>
        <fullName evidence="1">Uncharacterized protein</fullName>
    </submittedName>
</protein>